<feature type="region of interest" description="Disordered" evidence="1">
    <location>
        <begin position="19"/>
        <end position="48"/>
    </location>
</feature>
<evidence type="ECO:0000256" key="1">
    <source>
        <dbReference type="SAM" id="MobiDB-lite"/>
    </source>
</evidence>
<dbReference type="EMBL" id="ACUX02000007">
    <property type="protein sequence ID" value="EEZ61135.1"/>
    <property type="molecule type" value="Genomic_DNA"/>
</dbReference>
<protein>
    <submittedName>
        <fullName evidence="2">Uncharacterized protein</fullName>
    </submittedName>
</protein>
<comment type="caution">
    <text evidence="2">The sequence shown here is derived from an EMBL/GenBank/DDBJ whole genome shotgun (WGS) entry which is preliminary data.</text>
</comment>
<accession>D0WHH1</accession>
<dbReference type="Proteomes" id="UP000006001">
    <property type="component" value="Unassembled WGS sequence"/>
</dbReference>
<proteinExistence type="predicted"/>
<sequence>MVDLSMKSTIGAYKMIPPSEKADSISHPHGKGMEMNRCNERNSFGYGI</sequence>
<dbReference type="STRING" id="649764.HMPREF0762_01209"/>
<evidence type="ECO:0000313" key="3">
    <source>
        <dbReference type="Proteomes" id="UP000006001"/>
    </source>
</evidence>
<organism evidence="2 3">
    <name type="scientific">Slackia exigua (strain ATCC 700122 / DSM 15923 / CIP 105133 / JCM 11022 / KCTC 5966 / S-7)</name>
    <dbReference type="NCBI Taxonomy" id="649764"/>
    <lineage>
        <taxon>Bacteria</taxon>
        <taxon>Bacillati</taxon>
        <taxon>Actinomycetota</taxon>
        <taxon>Coriobacteriia</taxon>
        <taxon>Eggerthellales</taxon>
        <taxon>Eggerthellaceae</taxon>
        <taxon>Slackia</taxon>
    </lineage>
</organism>
<name>D0WHH1_SLAES</name>
<dbReference type="HOGENOM" id="CLU_3157853_0_0_11"/>
<reference evidence="2" key="1">
    <citation type="submission" date="2009-10" db="EMBL/GenBank/DDBJ databases">
        <authorList>
            <person name="Weinstock G."/>
            <person name="Sodergren E."/>
            <person name="Clifton S."/>
            <person name="Fulton L."/>
            <person name="Fulton B."/>
            <person name="Courtney L."/>
            <person name="Fronick C."/>
            <person name="Harrison M."/>
            <person name="Strong C."/>
            <person name="Farmer C."/>
            <person name="Delahaunty K."/>
            <person name="Markovic C."/>
            <person name="Hall O."/>
            <person name="Minx P."/>
            <person name="Tomlinson C."/>
            <person name="Mitreva M."/>
            <person name="Nelson J."/>
            <person name="Hou S."/>
            <person name="Wollam A."/>
            <person name="Pepin K.H."/>
            <person name="Johnson M."/>
            <person name="Bhonagiri V."/>
            <person name="Nash W.E."/>
            <person name="Warren W."/>
            <person name="Chinwalla A."/>
            <person name="Mardis E.R."/>
            <person name="Wilson R.K."/>
        </authorList>
    </citation>
    <scope>NUCLEOTIDE SEQUENCE [LARGE SCALE GENOMIC DNA]</scope>
    <source>
        <strain evidence="2">ATCC 700122</strain>
    </source>
</reference>
<gene>
    <name evidence="2" type="ORF">HMPREF0762_01209</name>
</gene>
<keyword evidence="3" id="KW-1185">Reference proteome</keyword>
<evidence type="ECO:0000313" key="2">
    <source>
        <dbReference type="EMBL" id="EEZ61135.1"/>
    </source>
</evidence>
<feature type="compositionally biased region" description="Basic and acidic residues" evidence="1">
    <location>
        <begin position="20"/>
        <end position="40"/>
    </location>
</feature>
<dbReference type="AlphaFoldDB" id="D0WHH1"/>